<dbReference type="EMBL" id="JH597761">
    <property type="protein sequence ID" value="EHP70614.1"/>
    <property type="molecule type" value="Genomic_DNA"/>
</dbReference>
<evidence type="ECO:0000313" key="2">
    <source>
        <dbReference type="EMBL" id="EHP70614.1"/>
    </source>
</evidence>
<dbReference type="Proteomes" id="UP000003980">
    <property type="component" value="Unassembled WGS sequence"/>
</dbReference>
<dbReference type="PANTHER" id="PTHR36172">
    <property type="match status" value="1"/>
</dbReference>
<dbReference type="STRING" id="671065.MetMK1DRAFT_00011170"/>
<protein>
    <submittedName>
        <fullName evidence="2">Putative site-specific integrase-resolvase</fullName>
    </submittedName>
</protein>
<dbReference type="eggNOG" id="arCOG03164">
    <property type="taxonomic scope" value="Archaea"/>
</dbReference>
<dbReference type="SUPFAM" id="SSF53041">
    <property type="entry name" value="Resolvase-like"/>
    <property type="match status" value="1"/>
</dbReference>
<feature type="domain" description="Resolvase/invertase-type recombinase catalytic" evidence="1">
    <location>
        <begin position="9"/>
        <end position="72"/>
    </location>
</feature>
<reference evidence="2 3" key="1">
    <citation type="submission" date="2012-01" db="EMBL/GenBank/DDBJ databases">
        <title>Improved High-Quality Draft sequence of Metallosphaera yellowstonensis MK1.</title>
        <authorList>
            <consortium name="US DOE Joint Genome Institute"/>
            <person name="Lucas S."/>
            <person name="Han J."/>
            <person name="Cheng J.-F."/>
            <person name="Goodwin L."/>
            <person name="Pitluck S."/>
            <person name="Peters L."/>
            <person name="Teshima H."/>
            <person name="Detter J.C."/>
            <person name="Han C."/>
            <person name="Tapia R."/>
            <person name="Land M."/>
            <person name="Hauser L."/>
            <person name="Kyrpides N."/>
            <person name="Kozubal M."/>
            <person name="Macur R.E."/>
            <person name="Jay Z."/>
            <person name="Inskeep W."/>
            <person name="Woyke T."/>
        </authorList>
    </citation>
    <scope>NUCLEOTIDE SEQUENCE [LARGE SCALE GENOMIC DNA]</scope>
    <source>
        <strain evidence="2 3">MK1</strain>
    </source>
</reference>
<dbReference type="Pfam" id="PF00239">
    <property type="entry name" value="Resolvase"/>
    <property type="match status" value="1"/>
</dbReference>
<organism evidence="2 3">
    <name type="scientific">Metallosphaera yellowstonensis MK1</name>
    <dbReference type="NCBI Taxonomy" id="671065"/>
    <lineage>
        <taxon>Archaea</taxon>
        <taxon>Thermoproteota</taxon>
        <taxon>Thermoprotei</taxon>
        <taxon>Sulfolobales</taxon>
        <taxon>Sulfolobaceae</taxon>
        <taxon>Metallosphaera</taxon>
    </lineage>
</organism>
<dbReference type="AlphaFoldDB" id="H2C2Z3"/>
<dbReference type="InterPro" id="IPR051491">
    <property type="entry name" value="Recombinase/Transposase-rel"/>
</dbReference>
<dbReference type="PANTHER" id="PTHR36172:SF1">
    <property type="entry name" value="RESOLVASE-RELATED"/>
    <property type="match status" value="1"/>
</dbReference>
<dbReference type="Gene3D" id="3.40.50.1390">
    <property type="entry name" value="Resolvase, N-terminal catalytic domain"/>
    <property type="match status" value="1"/>
</dbReference>
<keyword evidence="3" id="KW-1185">Reference proteome</keyword>
<evidence type="ECO:0000313" key="3">
    <source>
        <dbReference type="Proteomes" id="UP000003980"/>
    </source>
</evidence>
<dbReference type="InterPro" id="IPR006119">
    <property type="entry name" value="Resolv_N"/>
</dbReference>
<gene>
    <name evidence="2" type="ORF">MetMK1DRAFT_00011170</name>
</gene>
<dbReference type="GO" id="GO:0003677">
    <property type="term" value="F:DNA binding"/>
    <property type="evidence" value="ECO:0007669"/>
    <property type="project" value="InterPro"/>
</dbReference>
<evidence type="ECO:0000259" key="1">
    <source>
        <dbReference type="Pfam" id="PF00239"/>
    </source>
</evidence>
<sequence length="117" mass="13512">MGIVRKRKVVLYAGVSSRKDDLANQVKYLEENVKDHEQVITDVGPSLNVKRRGFLKLLRMIVNNEVSKVVITCPYTTQARWCHEAGSPVLRGEFTSVKWRVQFVNGRRYGGFSSWRR</sequence>
<dbReference type="GO" id="GO:0000150">
    <property type="term" value="F:DNA strand exchange activity"/>
    <property type="evidence" value="ECO:0007669"/>
    <property type="project" value="InterPro"/>
</dbReference>
<proteinExistence type="predicted"/>
<dbReference type="InterPro" id="IPR036162">
    <property type="entry name" value="Resolvase-like_N_sf"/>
</dbReference>
<name>H2C2Z3_9CREN</name>
<dbReference type="HOGENOM" id="CLU_2079468_0_0_2"/>
<accession>H2C2Z3</accession>